<dbReference type="Proteomes" id="UP001279734">
    <property type="component" value="Unassembled WGS sequence"/>
</dbReference>
<feature type="coiled-coil region" evidence="1">
    <location>
        <begin position="44"/>
        <end position="74"/>
    </location>
</feature>
<sequence>MNDLFSSSFRKYTDLKHQALLDDLGAGGTAEKESVNLKKFFEDVENVKNDVGIVEKLYKQLEDASEECTMATNT</sequence>
<comment type="caution">
    <text evidence="2">The sequence shown here is derived from an EMBL/GenBank/DDBJ whole genome shotgun (WGS) entry which is preliminary data.</text>
</comment>
<proteinExistence type="predicted"/>
<name>A0AAD3P310_NEPGR</name>
<keyword evidence="1" id="KW-0175">Coiled coil</keyword>
<evidence type="ECO:0000313" key="3">
    <source>
        <dbReference type="Proteomes" id="UP001279734"/>
    </source>
</evidence>
<dbReference type="AlphaFoldDB" id="A0AAD3P310"/>
<evidence type="ECO:0000256" key="1">
    <source>
        <dbReference type="SAM" id="Coils"/>
    </source>
</evidence>
<keyword evidence="3" id="KW-1185">Reference proteome</keyword>
<organism evidence="2 3">
    <name type="scientific">Nepenthes gracilis</name>
    <name type="common">Slender pitcher plant</name>
    <dbReference type="NCBI Taxonomy" id="150966"/>
    <lineage>
        <taxon>Eukaryota</taxon>
        <taxon>Viridiplantae</taxon>
        <taxon>Streptophyta</taxon>
        <taxon>Embryophyta</taxon>
        <taxon>Tracheophyta</taxon>
        <taxon>Spermatophyta</taxon>
        <taxon>Magnoliopsida</taxon>
        <taxon>eudicotyledons</taxon>
        <taxon>Gunneridae</taxon>
        <taxon>Pentapetalae</taxon>
        <taxon>Caryophyllales</taxon>
        <taxon>Nepenthaceae</taxon>
        <taxon>Nepenthes</taxon>
    </lineage>
</organism>
<gene>
    <name evidence="2" type="ORF">Nepgr_000458</name>
</gene>
<reference evidence="2" key="1">
    <citation type="submission" date="2023-05" db="EMBL/GenBank/DDBJ databases">
        <title>Nepenthes gracilis genome sequencing.</title>
        <authorList>
            <person name="Fukushima K."/>
        </authorList>
    </citation>
    <scope>NUCLEOTIDE SEQUENCE</scope>
    <source>
        <strain evidence="2">SING2019-196</strain>
    </source>
</reference>
<protein>
    <submittedName>
        <fullName evidence="2">Uncharacterized protein</fullName>
    </submittedName>
</protein>
<evidence type="ECO:0000313" key="2">
    <source>
        <dbReference type="EMBL" id="GMG98618.1"/>
    </source>
</evidence>
<accession>A0AAD3P310</accession>
<dbReference type="EMBL" id="BSYO01000001">
    <property type="protein sequence ID" value="GMG98618.1"/>
    <property type="molecule type" value="Genomic_DNA"/>
</dbReference>